<proteinExistence type="inferred from homology"/>
<gene>
    <name evidence="4" type="ORF">M422DRAFT_258835</name>
    <name evidence="3" type="ORF">M422DRAFT_274867</name>
</gene>
<dbReference type="Pfam" id="PF02594">
    <property type="entry name" value="DUF167"/>
    <property type="match status" value="1"/>
</dbReference>
<evidence type="ECO:0000256" key="2">
    <source>
        <dbReference type="SAM" id="MobiDB-lite"/>
    </source>
</evidence>
<dbReference type="GO" id="GO:0005737">
    <property type="term" value="C:cytoplasm"/>
    <property type="evidence" value="ECO:0007669"/>
    <property type="project" value="TreeGrafter"/>
</dbReference>
<evidence type="ECO:0000256" key="1">
    <source>
        <dbReference type="ARBA" id="ARBA00010364"/>
    </source>
</evidence>
<accession>A0A0C9VAA3</accession>
<reference evidence="4 5" key="1">
    <citation type="submission" date="2014-06" db="EMBL/GenBank/DDBJ databases">
        <title>Evolutionary Origins and Diversification of the Mycorrhizal Mutualists.</title>
        <authorList>
            <consortium name="DOE Joint Genome Institute"/>
            <consortium name="Mycorrhizal Genomics Consortium"/>
            <person name="Kohler A."/>
            <person name="Kuo A."/>
            <person name="Nagy L.G."/>
            <person name="Floudas D."/>
            <person name="Copeland A."/>
            <person name="Barry K.W."/>
            <person name="Cichocki N."/>
            <person name="Veneault-Fourrey C."/>
            <person name="LaButti K."/>
            <person name="Lindquist E.A."/>
            <person name="Lipzen A."/>
            <person name="Lundell T."/>
            <person name="Morin E."/>
            <person name="Murat C."/>
            <person name="Riley R."/>
            <person name="Ohm R."/>
            <person name="Sun H."/>
            <person name="Tunlid A."/>
            <person name="Henrissat B."/>
            <person name="Grigoriev I.V."/>
            <person name="Hibbett D.S."/>
            <person name="Martin F."/>
        </authorList>
    </citation>
    <scope>NUCLEOTIDE SEQUENCE [LARGE SCALE GENOMIC DNA]</scope>
    <source>
        <strain evidence="4 5">SS14</strain>
    </source>
</reference>
<dbReference type="AlphaFoldDB" id="A0A0C9VAA3"/>
<name>A0A0C9VAA3_SPHS4</name>
<evidence type="ECO:0000313" key="3">
    <source>
        <dbReference type="EMBL" id="KIJ24366.1"/>
    </source>
</evidence>
<dbReference type="InterPro" id="IPR003746">
    <property type="entry name" value="DUF167"/>
</dbReference>
<dbReference type="HAMAP" id="MF_00634">
    <property type="entry name" value="UPF0235"/>
    <property type="match status" value="1"/>
</dbReference>
<comment type="similarity">
    <text evidence="1">Belongs to the UPF0235 family.</text>
</comment>
<organism evidence="4 5">
    <name type="scientific">Sphaerobolus stellatus (strain SS14)</name>
    <dbReference type="NCBI Taxonomy" id="990650"/>
    <lineage>
        <taxon>Eukaryota</taxon>
        <taxon>Fungi</taxon>
        <taxon>Dikarya</taxon>
        <taxon>Basidiomycota</taxon>
        <taxon>Agaricomycotina</taxon>
        <taxon>Agaricomycetes</taxon>
        <taxon>Phallomycetidae</taxon>
        <taxon>Geastrales</taxon>
        <taxon>Sphaerobolaceae</taxon>
        <taxon>Sphaerobolus</taxon>
    </lineage>
</organism>
<evidence type="ECO:0000313" key="5">
    <source>
        <dbReference type="Proteomes" id="UP000054279"/>
    </source>
</evidence>
<dbReference type="InterPro" id="IPR036591">
    <property type="entry name" value="YggU-like_sf"/>
</dbReference>
<dbReference type="HOGENOM" id="CLU_130694_2_0_1"/>
<keyword evidence="5" id="KW-1185">Reference proteome</keyword>
<dbReference type="EMBL" id="KN837160">
    <property type="protein sequence ID" value="KIJ38467.1"/>
    <property type="molecule type" value="Genomic_DNA"/>
</dbReference>
<dbReference type="EMBL" id="KN837497">
    <property type="protein sequence ID" value="KIJ24366.1"/>
    <property type="molecule type" value="Genomic_DNA"/>
</dbReference>
<evidence type="ECO:0000313" key="4">
    <source>
        <dbReference type="EMBL" id="KIJ38467.1"/>
    </source>
</evidence>
<sequence>MAKNKGKSVSGQPAVSLKPEPSPLAWTSKGLQIQLHVKPNAKAGEVLGVQDDKIHVSVTSPPHDGQANRGVIEVMSSALGLRKGDLSIVAGQKSRDKVLLCSSSDEALLETIKDKLAKLERP</sequence>
<protein>
    <submittedName>
        <fullName evidence="4">Uncharacterized protein</fullName>
    </submittedName>
</protein>
<dbReference type="Gene3D" id="3.30.1200.10">
    <property type="entry name" value="YggU-like"/>
    <property type="match status" value="1"/>
</dbReference>
<dbReference type="OrthoDB" id="244097at2759"/>
<dbReference type="NCBIfam" id="TIGR00251">
    <property type="entry name" value="DUF167 family protein"/>
    <property type="match status" value="1"/>
</dbReference>
<dbReference type="SUPFAM" id="SSF69786">
    <property type="entry name" value="YggU-like"/>
    <property type="match status" value="1"/>
</dbReference>
<feature type="region of interest" description="Disordered" evidence="2">
    <location>
        <begin position="1"/>
        <end position="23"/>
    </location>
</feature>
<dbReference type="Proteomes" id="UP000054279">
    <property type="component" value="Unassembled WGS sequence"/>
</dbReference>
<dbReference type="SMART" id="SM01152">
    <property type="entry name" value="DUF167"/>
    <property type="match status" value="1"/>
</dbReference>
<dbReference type="PANTHER" id="PTHR13420:SF7">
    <property type="entry name" value="UPF0235 PROTEIN C15ORF40"/>
    <property type="match status" value="1"/>
</dbReference>
<dbReference type="PANTHER" id="PTHR13420">
    <property type="entry name" value="UPF0235 PROTEIN C15ORF40"/>
    <property type="match status" value="1"/>
</dbReference>